<dbReference type="Pfam" id="PF13510">
    <property type="entry name" value="Fer2_4"/>
    <property type="match status" value="1"/>
</dbReference>
<evidence type="ECO:0000256" key="1">
    <source>
        <dbReference type="ARBA" id="ARBA00023002"/>
    </source>
</evidence>
<reference evidence="2 3" key="1">
    <citation type="submission" date="2014-04" db="EMBL/GenBank/DDBJ databases">
        <authorList>
            <person name="Bishop-Lilly K.A."/>
            <person name="Broomall S.M."/>
            <person name="Chain P.S."/>
            <person name="Chertkov O."/>
            <person name="Coyne S.R."/>
            <person name="Daligault H.E."/>
            <person name="Davenport K.W."/>
            <person name="Erkkila T."/>
            <person name="Frey K.G."/>
            <person name="Gibbons H.S."/>
            <person name="Gu W."/>
            <person name="Jaissle J."/>
            <person name="Johnson S.L."/>
            <person name="Koroleva G.I."/>
            <person name="Ladner J.T."/>
            <person name="Lo C.-C."/>
            <person name="Minogue T.D."/>
            <person name="Munk C."/>
            <person name="Palacios G.F."/>
            <person name="Redden C.L."/>
            <person name="Rosenzweig C.N."/>
            <person name="Scholz M.B."/>
            <person name="Teshima H."/>
            <person name="Xu Y."/>
        </authorList>
    </citation>
    <scope>NUCLEOTIDE SEQUENCE [LARGE SCALE GENOMIC DNA]</scope>
    <source>
        <strain evidence="2 3">8244</strain>
    </source>
</reference>
<comment type="caution">
    <text evidence="2">The sequence shown here is derived from an EMBL/GenBank/DDBJ whole genome shotgun (WGS) entry which is preliminary data.</text>
</comment>
<dbReference type="Proteomes" id="UP000029278">
    <property type="component" value="Unassembled WGS sequence"/>
</dbReference>
<sequence length="110" mass="12016">MERIIDHPILGPQKTPGKMVSFTFNGKVLTGRQGEPIAAALLAGGIRILRRHEESGSPRGLYCAIGHCMECRLDVEGKGPVRSCLTPLEAGMRISEGRRLPNEITGRKRP</sequence>
<accession>A0A090ZJW9</accession>
<gene>
    <name evidence="2" type="ORF">DJ90_4081</name>
</gene>
<keyword evidence="3" id="KW-1185">Reference proteome</keyword>
<dbReference type="AlphaFoldDB" id="A0A090ZJW9"/>
<name>A0A090ZJW9_PAEMA</name>
<keyword evidence="1" id="KW-0560">Oxidoreductase</keyword>
<dbReference type="InterPro" id="IPR036010">
    <property type="entry name" value="2Fe-2S_ferredoxin-like_sf"/>
</dbReference>
<dbReference type="HOGENOM" id="CLU_153062_2_0_9"/>
<dbReference type="InterPro" id="IPR042204">
    <property type="entry name" value="2Fe-2S-bd_N"/>
</dbReference>
<evidence type="ECO:0000313" key="3">
    <source>
        <dbReference type="Proteomes" id="UP000029278"/>
    </source>
</evidence>
<dbReference type="PATRIC" id="fig|44252.3.peg.1185"/>
<dbReference type="GO" id="GO:0016491">
    <property type="term" value="F:oxidoreductase activity"/>
    <property type="evidence" value="ECO:0007669"/>
    <property type="project" value="UniProtKB-KW"/>
</dbReference>
<dbReference type="Gene3D" id="3.10.20.440">
    <property type="entry name" value="2Fe-2S iron-sulphur cluster binding domain, sarcosine oxidase, alpha subunit, N-terminal domain"/>
    <property type="match status" value="1"/>
</dbReference>
<dbReference type="GO" id="GO:0051536">
    <property type="term" value="F:iron-sulfur cluster binding"/>
    <property type="evidence" value="ECO:0007669"/>
    <property type="project" value="InterPro"/>
</dbReference>
<dbReference type="EMBL" id="JMQA01000017">
    <property type="protein sequence ID" value="KFN10698.1"/>
    <property type="molecule type" value="Genomic_DNA"/>
</dbReference>
<organism evidence="2 3">
    <name type="scientific">Paenibacillus macerans</name>
    <name type="common">Bacillus macerans</name>
    <dbReference type="NCBI Taxonomy" id="44252"/>
    <lineage>
        <taxon>Bacteria</taxon>
        <taxon>Bacillati</taxon>
        <taxon>Bacillota</taxon>
        <taxon>Bacilli</taxon>
        <taxon>Bacillales</taxon>
        <taxon>Paenibacillaceae</taxon>
        <taxon>Paenibacillus</taxon>
    </lineage>
</organism>
<protein>
    <submittedName>
        <fullName evidence="2">2Fe-2S iron-sulfur cluster binding domain protein</fullName>
    </submittedName>
</protein>
<proteinExistence type="predicted"/>
<dbReference type="STRING" id="44252.DJ90_4081"/>
<dbReference type="SUPFAM" id="SSF54292">
    <property type="entry name" value="2Fe-2S ferredoxin-like"/>
    <property type="match status" value="1"/>
</dbReference>
<evidence type="ECO:0000313" key="2">
    <source>
        <dbReference type="EMBL" id="KFN10698.1"/>
    </source>
</evidence>